<dbReference type="AlphaFoldDB" id="C6HVU2"/>
<feature type="chain" id="PRO_5002966153" evidence="2">
    <location>
        <begin position="28"/>
        <end position="517"/>
    </location>
</feature>
<feature type="compositionally biased region" description="Low complexity" evidence="1">
    <location>
        <begin position="390"/>
        <end position="404"/>
    </location>
</feature>
<dbReference type="Gene3D" id="3.10.28.20">
    <property type="entry name" value="Acetamidase/Formamidase-like domains"/>
    <property type="match status" value="1"/>
</dbReference>
<proteinExistence type="predicted"/>
<dbReference type="EMBL" id="GG693866">
    <property type="protein sequence ID" value="EES53271.1"/>
    <property type="molecule type" value="Genomic_DNA"/>
</dbReference>
<feature type="signal peptide" evidence="2">
    <location>
        <begin position="1"/>
        <end position="27"/>
    </location>
</feature>
<evidence type="ECO:0000256" key="2">
    <source>
        <dbReference type="SAM" id="SignalP"/>
    </source>
</evidence>
<keyword evidence="2" id="KW-0732">Signal</keyword>
<accession>C6HVU2</accession>
<evidence type="ECO:0000313" key="3">
    <source>
        <dbReference type="EMBL" id="EES53271.1"/>
    </source>
</evidence>
<sequence length="517" mass="54911">MAELKSVAKQLIRLALGAALISGTVVACTTAGGSSAFAGGDWWETGKVGGYPSKDYLTAIGYGSTLSRAQKDAARNIASQLDSNIHSQYRQTSNRSGMSVSRDVSDALSVKTHAKLYGLRNIRGRFVSSQGSYVAVVGIKRNELARYLRGRINNLRSTIDGLNSDLSGTSDPMRQIHDLAGIVRTKEKAAFFDREWAVVTGGTPSNAFGVEGDLSRLESLLSRHMTVSVDLRNGCGGTDRFVRHVASAITDSVTHMGLLVVPSGGQILIGGTVSARPMESGFSRRYKYYVLHYALTMAAPDGTVWGSRVAEHKVAALTATQGELLAVREVAGRGVGPLLEALKSRLFLTPGDPQFVSFPSDSGGGASAVANGTPSAGHQCDDFRSVSGDSSSPATTPSLASSPSPEQPVARGHVRVIIRSVPSGANVTINGYNPYANVRGPFIGAILGQTPLTYDLPLPRVEDVGLDANGNPVRHYRWGAINYDVCFSSQGFQPTCQWFRILPGTVNRLPVVTLSPQ</sequence>
<organism evidence="3 4">
    <name type="scientific">Leptospirillum ferrodiazotrophum</name>
    <dbReference type="NCBI Taxonomy" id="412449"/>
    <lineage>
        <taxon>Bacteria</taxon>
        <taxon>Pseudomonadati</taxon>
        <taxon>Nitrospirota</taxon>
        <taxon>Nitrospiria</taxon>
        <taxon>Nitrospirales</taxon>
        <taxon>Nitrospiraceae</taxon>
        <taxon>Leptospirillum</taxon>
    </lineage>
</organism>
<evidence type="ECO:0000313" key="4">
    <source>
        <dbReference type="Proteomes" id="UP000009374"/>
    </source>
</evidence>
<keyword evidence="4" id="KW-1185">Reference proteome</keyword>
<dbReference type="Proteomes" id="UP000009374">
    <property type="component" value="Unassembled WGS sequence"/>
</dbReference>
<name>C6HVU2_9BACT</name>
<gene>
    <name evidence="3" type="ORF">UBAL3_79800005</name>
</gene>
<protein>
    <submittedName>
        <fullName evidence="3">Uncharacterized protein</fullName>
    </submittedName>
</protein>
<reference evidence="3 4" key="1">
    <citation type="journal article" date="2009" name="Appl. Environ. Microbiol.">
        <title>Community genomic and proteomic analyses of chemoautotrophic iron-oxidizing "Leptospirillum rubarum" (Group II) and "Leptospirillum ferrodiazotrophum" (Group III) bacteria in acid mine drainage biofilms.</title>
        <authorList>
            <person name="Goltsman D.S."/>
            <person name="Denef V.J."/>
            <person name="Singer S.W."/>
            <person name="VerBerkmoes N.C."/>
            <person name="Lefsrud M."/>
            <person name="Mueller R.S."/>
            <person name="Dick G.J."/>
            <person name="Sun C.L."/>
            <person name="Wheeler K.E."/>
            <person name="Zemla A."/>
            <person name="Baker B.J."/>
            <person name="Hauser L."/>
            <person name="Land M."/>
            <person name="Shah M.B."/>
            <person name="Thelen M.P."/>
            <person name="Hettich R.L."/>
            <person name="Banfield J.F."/>
        </authorList>
    </citation>
    <scope>NUCLEOTIDE SEQUENCE [LARGE SCALE GENOMIC DNA]</scope>
</reference>
<dbReference type="PROSITE" id="PS51257">
    <property type="entry name" value="PROKAR_LIPOPROTEIN"/>
    <property type="match status" value="1"/>
</dbReference>
<evidence type="ECO:0000256" key="1">
    <source>
        <dbReference type="SAM" id="MobiDB-lite"/>
    </source>
</evidence>
<feature type="region of interest" description="Disordered" evidence="1">
    <location>
        <begin position="359"/>
        <end position="408"/>
    </location>
</feature>